<keyword evidence="9" id="KW-0999">Mitochondrion inner membrane</keyword>
<evidence type="ECO:0000259" key="16">
    <source>
        <dbReference type="Pfam" id="PF05347"/>
    </source>
</evidence>
<comment type="function">
    <text evidence="1">Accessory subunit of the mitochondrial membrane respiratory chain NADH dehydrogenase (Complex I), that is believed to be not involved in catalysis. Complex I functions in the transfer of electrons from NADH to the respiratory chain. The immediate electron acceptor for the enzyme is believed to be ubiquinone.</text>
</comment>
<evidence type="ECO:0000256" key="4">
    <source>
        <dbReference type="ARBA" id="ARBA00011790"/>
    </source>
</evidence>
<feature type="domain" description="Complex 1 LYR protein" evidence="16">
    <location>
        <begin position="19"/>
        <end position="73"/>
    </location>
</feature>
<evidence type="ECO:0000256" key="11">
    <source>
        <dbReference type="ARBA" id="ARBA00022990"/>
    </source>
</evidence>
<dbReference type="InterPro" id="IPR008011">
    <property type="entry name" value="Complex1_LYR_dom"/>
</dbReference>
<name>A0ABD1ZP09_9MARC</name>
<evidence type="ECO:0000256" key="6">
    <source>
        <dbReference type="ARBA" id="ARBA00022448"/>
    </source>
</evidence>
<organism evidence="17 18">
    <name type="scientific">Riccia fluitans</name>
    <dbReference type="NCBI Taxonomy" id="41844"/>
    <lineage>
        <taxon>Eukaryota</taxon>
        <taxon>Viridiplantae</taxon>
        <taxon>Streptophyta</taxon>
        <taxon>Embryophyta</taxon>
        <taxon>Marchantiophyta</taxon>
        <taxon>Marchantiopsida</taxon>
        <taxon>Marchantiidae</taxon>
        <taxon>Marchantiales</taxon>
        <taxon>Ricciaceae</taxon>
        <taxon>Riccia</taxon>
    </lineage>
</organism>
<proteinExistence type="inferred from homology"/>
<dbReference type="AlphaFoldDB" id="A0ABD1ZP09"/>
<keyword evidence="6" id="KW-0813">Transport</keyword>
<comment type="subcellular location">
    <subcellularLocation>
        <location evidence="2">Mitochondrion inner membrane</location>
        <topology evidence="2">Peripheral membrane protein</topology>
        <orientation evidence="2">Matrix side</orientation>
    </subcellularLocation>
</comment>
<dbReference type="InterPro" id="IPR033034">
    <property type="entry name" value="NDUFB9"/>
</dbReference>
<evidence type="ECO:0000256" key="8">
    <source>
        <dbReference type="ARBA" id="ARBA00022660"/>
    </source>
</evidence>
<dbReference type="PANTHER" id="PTHR12868:SF0">
    <property type="entry name" value="NADH DEHYDROGENASE [UBIQUINONE] 1 BETA SUBCOMPLEX SUBUNIT 9"/>
    <property type="match status" value="1"/>
</dbReference>
<dbReference type="CDD" id="cd20263">
    <property type="entry name" value="Complex1_LYR_NDUFB9_LYRM3"/>
    <property type="match status" value="1"/>
</dbReference>
<keyword evidence="13" id="KW-0472">Membrane</keyword>
<evidence type="ECO:0000256" key="15">
    <source>
        <dbReference type="ARBA" id="ARBA00032528"/>
    </source>
</evidence>
<evidence type="ECO:0000256" key="5">
    <source>
        <dbReference type="ARBA" id="ARBA00018684"/>
    </source>
</evidence>
<gene>
    <name evidence="17" type="ORF">R1flu_021320</name>
</gene>
<comment type="caution">
    <text evidence="17">The sequence shown here is derived from an EMBL/GenBank/DDBJ whole genome shotgun (WGS) entry which is preliminary data.</text>
</comment>
<evidence type="ECO:0000256" key="3">
    <source>
        <dbReference type="ARBA" id="ARBA00009508"/>
    </source>
</evidence>
<comment type="similarity">
    <text evidence="3">Belongs to the complex I LYR family.</text>
</comment>
<evidence type="ECO:0000256" key="7">
    <source>
        <dbReference type="ARBA" id="ARBA00022553"/>
    </source>
</evidence>
<keyword evidence="7" id="KW-0597">Phosphoprotein</keyword>
<evidence type="ECO:0000256" key="13">
    <source>
        <dbReference type="ARBA" id="ARBA00023136"/>
    </source>
</evidence>
<reference evidence="17 18" key="1">
    <citation type="submission" date="2024-09" db="EMBL/GenBank/DDBJ databases">
        <title>Chromosome-scale assembly of Riccia fluitans.</title>
        <authorList>
            <person name="Paukszto L."/>
            <person name="Sawicki J."/>
            <person name="Karawczyk K."/>
            <person name="Piernik-Szablinska J."/>
            <person name="Szczecinska M."/>
            <person name="Mazdziarz M."/>
        </authorList>
    </citation>
    <scope>NUCLEOTIDE SEQUENCE [LARGE SCALE GENOMIC DNA]</scope>
    <source>
        <strain evidence="17">Rf_01</strain>
        <tissue evidence="17">Aerial parts of the thallus</tissue>
    </source>
</reference>
<dbReference type="InterPro" id="IPR045292">
    <property type="entry name" value="Complex1_LYR_NDUFB9_LYRM3"/>
</dbReference>
<keyword evidence="10" id="KW-0249">Electron transport</keyword>
<evidence type="ECO:0000313" key="17">
    <source>
        <dbReference type="EMBL" id="KAL2653192.1"/>
    </source>
</evidence>
<evidence type="ECO:0000256" key="9">
    <source>
        <dbReference type="ARBA" id="ARBA00022792"/>
    </source>
</evidence>
<protein>
    <recommendedName>
        <fullName evidence="5">NADH dehydrogenase [ubiquinone] 1 beta subcomplex subunit 9</fullName>
    </recommendedName>
    <alternativeName>
        <fullName evidence="14">Complex I-B22</fullName>
    </alternativeName>
    <alternativeName>
        <fullName evidence="15">NADH-ubiquinone oxidoreductase B22 subunit</fullName>
    </alternativeName>
</protein>
<dbReference type="Proteomes" id="UP001605036">
    <property type="component" value="Unassembled WGS sequence"/>
</dbReference>
<keyword evidence="18" id="KW-1185">Reference proteome</keyword>
<evidence type="ECO:0000313" key="18">
    <source>
        <dbReference type="Proteomes" id="UP001605036"/>
    </source>
</evidence>
<dbReference type="Pfam" id="PF05347">
    <property type="entry name" value="Complex1_LYR"/>
    <property type="match status" value="1"/>
</dbReference>
<evidence type="ECO:0000256" key="1">
    <source>
        <dbReference type="ARBA" id="ARBA00002920"/>
    </source>
</evidence>
<sequence length="116" mass="13540">MSSAIVAAKRALQQERTRLLYRRSLKQILSWAVHREIFYVEASKTRAAFEANRNVEDISKIDRLIEEGEVKLEKMRHPDPYIVPWAPGGSKYARNPPVPQEIGLVYDFGRQEEWDK</sequence>
<accession>A0ABD1ZP09</accession>
<keyword evidence="11" id="KW-0007">Acetylation</keyword>
<evidence type="ECO:0000256" key="14">
    <source>
        <dbReference type="ARBA" id="ARBA00030192"/>
    </source>
</evidence>
<evidence type="ECO:0000256" key="2">
    <source>
        <dbReference type="ARBA" id="ARBA00004443"/>
    </source>
</evidence>
<dbReference type="PANTHER" id="PTHR12868">
    <property type="entry name" value="NADH-UBIQUINONE OXIDOREDUCTASE B22 SUBUNIT"/>
    <property type="match status" value="1"/>
</dbReference>
<keyword evidence="8" id="KW-0679">Respiratory chain</keyword>
<dbReference type="EMBL" id="JBHFFA010000001">
    <property type="protein sequence ID" value="KAL2653192.1"/>
    <property type="molecule type" value="Genomic_DNA"/>
</dbReference>
<evidence type="ECO:0000256" key="10">
    <source>
        <dbReference type="ARBA" id="ARBA00022982"/>
    </source>
</evidence>
<evidence type="ECO:0000256" key="12">
    <source>
        <dbReference type="ARBA" id="ARBA00023128"/>
    </source>
</evidence>
<comment type="subunit">
    <text evidence="4">Mammalian complex I is composed of 45 different subunits.</text>
</comment>
<keyword evidence="12" id="KW-0496">Mitochondrion</keyword>
<dbReference type="GO" id="GO:0005743">
    <property type="term" value="C:mitochondrial inner membrane"/>
    <property type="evidence" value="ECO:0007669"/>
    <property type="project" value="UniProtKB-SubCell"/>
</dbReference>